<dbReference type="RefSeq" id="WP_237821031.1">
    <property type="nucleotide sequence ID" value="NZ_JAKLTQ010000007.1"/>
</dbReference>
<dbReference type="InterPro" id="IPR050707">
    <property type="entry name" value="HTH_MetabolicPath_Reg"/>
</dbReference>
<sequence length="263" mass="28498">MRNTEQAPPLDSVHRALRLLVALRDGQVLSVKDAAAMLDVVPSTAHRLLAALCYDGFAVQDRERRYRAGPELAHREEMHYPPNQLRGAIWPAIETLNKTLDETIQVWVLQGPRVRYIDGIESTQSLSVRTAMWDLVPAYCSAGGKALLATLSNAELESLHAGGLPPWRSSRITSLQALKRHLVTVRQNGYALNLEEAAQGISGIAACVKDPSGGAVAGISVAIPSVRFNRKKIPDYVEALRAAVATAEAELGKPPRETSAAAR</sequence>
<dbReference type="Gene3D" id="1.10.10.10">
    <property type="entry name" value="Winged helix-like DNA-binding domain superfamily/Winged helix DNA-binding domain"/>
    <property type="match status" value="1"/>
</dbReference>
<keyword evidence="1" id="KW-0805">Transcription regulation</keyword>
<dbReference type="Pfam" id="PF01614">
    <property type="entry name" value="IclR_C"/>
    <property type="match status" value="1"/>
</dbReference>
<dbReference type="EMBL" id="JAKLTQ010000007">
    <property type="protein sequence ID" value="MCG2622586.1"/>
    <property type="molecule type" value="Genomic_DNA"/>
</dbReference>
<keyword evidence="3" id="KW-0804">Transcription</keyword>
<dbReference type="SUPFAM" id="SSF55781">
    <property type="entry name" value="GAF domain-like"/>
    <property type="match status" value="1"/>
</dbReference>
<dbReference type="PANTHER" id="PTHR30136:SF35">
    <property type="entry name" value="HTH-TYPE TRANSCRIPTIONAL REGULATOR RV1719"/>
    <property type="match status" value="1"/>
</dbReference>
<evidence type="ECO:0000256" key="3">
    <source>
        <dbReference type="ARBA" id="ARBA00023163"/>
    </source>
</evidence>
<name>A0ABS9L7D6_9MICC</name>
<keyword evidence="2" id="KW-0238">DNA-binding</keyword>
<dbReference type="PANTHER" id="PTHR30136">
    <property type="entry name" value="HELIX-TURN-HELIX TRANSCRIPTIONAL REGULATOR, ICLR FAMILY"/>
    <property type="match status" value="1"/>
</dbReference>
<gene>
    <name evidence="6" type="ORF">LVY72_11760</name>
</gene>
<dbReference type="InterPro" id="IPR005471">
    <property type="entry name" value="Tscrpt_reg_IclR_N"/>
</dbReference>
<comment type="caution">
    <text evidence="6">The sequence shown here is derived from an EMBL/GenBank/DDBJ whole genome shotgun (WGS) entry which is preliminary data.</text>
</comment>
<reference evidence="6" key="1">
    <citation type="submission" date="2022-01" db="EMBL/GenBank/DDBJ databases">
        <authorList>
            <person name="Jo J.-H."/>
            <person name="Im W.-T."/>
        </authorList>
    </citation>
    <scope>NUCLEOTIDE SEQUENCE</scope>
    <source>
        <strain evidence="6">I2-34</strain>
    </source>
</reference>
<dbReference type="InterPro" id="IPR029016">
    <property type="entry name" value="GAF-like_dom_sf"/>
</dbReference>
<feature type="domain" description="IclR-ED" evidence="5">
    <location>
        <begin position="64"/>
        <end position="253"/>
    </location>
</feature>
<dbReference type="InterPro" id="IPR036390">
    <property type="entry name" value="WH_DNA-bd_sf"/>
</dbReference>
<keyword evidence="7" id="KW-1185">Reference proteome</keyword>
<proteinExistence type="predicted"/>
<dbReference type="InterPro" id="IPR014757">
    <property type="entry name" value="Tscrpt_reg_IclR_C"/>
</dbReference>
<dbReference type="Proteomes" id="UP001165368">
    <property type="component" value="Unassembled WGS sequence"/>
</dbReference>
<evidence type="ECO:0000259" key="5">
    <source>
        <dbReference type="PROSITE" id="PS51078"/>
    </source>
</evidence>
<evidence type="ECO:0000313" key="6">
    <source>
        <dbReference type="EMBL" id="MCG2622586.1"/>
    </source>
</evidence>
<dbReference type="PROSITE" id="PS51078">
    <property type="entry name" value="ICLR_ED"/>
    <property type="match status" value="1"/>
</dbReference>
<dbReference type="SUPFAM" id="SSF46785">
    <property type="entry name" value="Winged helix' DNA-binding domain"/>
    <property type="match status" value="1"/>
</dbReference>
<evidence type="ECO:0000256" key="1">
    <source>
        <dbReference type="ARBA" id="ARBA00023015"/>
    </source>
</evidence>
<protein>
    <submittedName>
        <fullName evidence="6">IclR family transcriptional regulator</fullName>
    </submittedName>
</protein>
<evidence type="ECO:0000256" key="2">
    <source>
        <dbReference type="ARBA" id="ARBA00023125"/>
    </source>
</evidence>
<evidence type="ECO:0000259" key="4">
    <source>
        <dbReference type="PROSITE" id="PS51077"/>
    </source>
</evidence>
<feature type="domain" description="HTH iclR-type" evidence="4">
    <location>
        <begin position="10"/>
        <end position="70"/>
    </location>
</feature>
<dbReference type="PROSITE" id="PS51077">
    <property type="entry name" value="HTH_ICLR"/>
    <property type="match status" value="1"/>
</dbReference>
<organism evidence="6 7">
    <name type="scientific">Arthrobacter hankyongi</name>
    <dbReference type="NCBI Taxonomy" id="2904801"/>
    <lineage>
        <taxon>Bacteria</taxon>
        <taxon>Bacillati</taxon>
        <taxon>Actinomycetota</taxon>
        <taxon>Actinomycetes</taxon>
        <taxon>Micrococcales</taxon>
        <taxon>Micrococcaceae</taxon>
        <taxon>Arthrobacter</taxon>
    </lineage>
</organism>
<dbReference type="Pfam" id="PF09339">
    <property type="entry name" value="HTH_IclR"/>
    <property type="match status" value="1"/>
</dbReference>
<accession>A0ABS9L7D6</accession>
<evidence type="ECO:0000313" key="7">
    <source>
        <dbReference type="Proteomes" id="UP001165368"/>
    </source>
</evidence>
<dbReference type="Gene3D" id="3.30.450.40">
    <property type="match status" value="1"/>
</dbReference>
<dbReference type="InterPro" id="IPR036388">
    <property type="entry name" value="WH-like_DNA-bd_sf"/>
</dbReference>